<organism evidence="2 3">
    <name type="scientific">Owenweeksia hongkongensis (strain DSM 17368 / CIP 108786 / JCM 12287 / NRRL B-23963 / UST20020801)</name>
    <dbReference type="NCBI Taxonomy" id="926562"/>
    <lineage>
        <taxon>Bacteria</taxon>
        <taxon>Pseudomonadati</taxon>
        <taxon>Bacteroidota</taxon>
        <taxon>Flavobacteriia</taxon>
        <taxon>Flavobacteriales</taxon>
        <taxon>Owenweeksiaceae</taxon>
        <taxon>Owenweeksia</taxon>
    </lineage>
</organism>
<feature type="transmembrane region" description="Helical" evidence="1">
    <location>
        <begin position="20"/>
        <end position="41"/>
    </location>
</feature>
<dbReference type="eggNOG" id="COG2322">
    <property type="taxonomic scope" value="Bacteria"/>
</dbReference>
<dbReference type="Pfam" id="PF04238">
    <property type="entry name" value="DUF420"/>
    <property type="match status" value="1"/>
</dbReference>
<keyword evidence="3" id="KW-1185">Reference proteome</keyword>
<dbReference type="KEGG" id="oho:Oweho_1902"/>
<gene>
    <name evidence="2" type="ordered locus">Oweho_1902</name>
</gene>
<evidence type="ECO:0000256" key="1">
    <source>
        <dbReference type="SAM" id="Phobius"/>
    </source>
</evidence>
<dbReference type="HOGENOM" id="CLU_104065_0_0_10"/>
<feature type="transmembrane region" description="Helical" evidence="1">
    <location>
        <begin position="126"/>
        <end position="149"/>
    </location>
</feature>
<feature type="transmembrane region" description="Helical" evidence="1">
    <location>
        <begin position="169"/>
        <end position="187"/>
    </location>
</feature>
<dbReference type="PATRIC" id="fig|926562.3.peg.1908"/>
<dbReference type="InterPro" id="IPR007352">
    <property type="entry name" value="DUF420"/>
</dbReference>
<keyword evidence="1" id="KW-0812">Transmembrane</keyword>
<dbReference type="OrthoDB" id="9811380at2"/>
<reference evidence="2 3" key="1">
    <citation type="journal article" date="2012" name="Stand. Genomic Sci.">
        <title>Genome sequence of the orange-pigmented seawater bacterium Owenweeksia hongkongensis type strain (UST20020801(T)).</title>
        <authorList>
            <person name="Riedel T."/>
            <person name="Held B."/>
            <person name="Nolan M."/>
            <person name="Lucas S."/>
            <person name="Lapidus A."/>
            <person name="Tice H."/>
            <person name="Del Rio T.G."/>
            <person name="Cheng J.F."/>
            <person name="Han C."/>
            <person name="Tapia R."/>
            <person name="Goodwin L.A."/>
            <person name="Pitluck S."/>
            <person name="Liolios K."/>
            <person name="Mavromatis K."/>
            <person name="Pagani I."/>
            <person name="Ivanova N."/>
            <person name="Mikhailova N."/>
            <person name="Pati A."/>
            <person name="Chen A."/>
            <person name="Palaniappan K."/>
            <person name="Rohde M."/>
            <person name="Tindall B.J."/>
            <person name="Detter J.C."/>
            <person name="Goker M."/>
            <person name="Woyke T."/>
            <person name="Bristow J."/>
            <person name="Eisen J.A."/>
            <person name="Markowitz V."/>
            <person name="Hugenholtz P."/>
            <person name="Klenk H.P."/>
            <person name="Kyrpides N.C."/>
        </authorList>
    </citation>
    <scope>NUCLEOTIDE SEQUENCE</scope>
    <source>
        <strain evidence="3">DSM 17368 / JCM 12287 / NRRL B-23963</strain>
    </source>
</reference>
<dbReference type="EMBL" id="CP003156">
    <property type="protein sequence ID" value="AEV32881.1"/>
    <property type="molecule type" value="Genomic_DNA"/>
</dbReference>
<dbReference type="RefSeq" id="WP_014202237.1">
    <property type="nucleotide sequence ID" value="NC_016599.1"/>
</dbReference>
<dbReference type="STRING" id="926562.Oweho_1902"/>
<keyword evidence="1" id="KW-0472">Membrane</keyword>
<dbReference type="PANTHER" id="PTHR37692">
    <property type="entry name" value="HYPOTHETICAL MEMBRANE SPANNING PROTEIN"/>
    <property type="match status" value="1"/>
</dbReference>
<feature type="transmembrane region" description="Helical" evidence="1">
    <location>
        <begin position="85"/>
        <end position="106"/>
    </location>
</feature>
<feature type="transmembrane region" description="Helical" evidence="1">
    <location>
        <begin position="61"/>
        <end position="78"/>
    </location>
</feature>
<proteinExistence type="predicted"/>
<evidence type="ECO:0000313" key="3">
    <source>
        <dbReference type="Proteomes" id="UP000005631"/>
    </source>
</evidence>
<sequence length="188" mass="20791">MADLRAAKENYKKQNSDKVAVPVIVALSIVVPLAVAALILFPDVLSIDMGIERSTLPAFHAILNGSTAILLILGLWFIRKKNIAAHRAAMLTGFGFSAIFLVSYVISKLNADPIPYGGEGFLKGLYFFVLITHIVLSVPVLPLAMFAIYRGLSGEYGKHRKIVRWTFPIWLYVAITGVLVYLFMAPYY</sequence>
<dbReference type="Proteomes" id="UP000005631">
    <property type="component" value="Chromosome"/>
</dbReference>
<name>G8R291_OWEHD</name>
<protein>
    <submittedName>
        <fullName evidence="2">Putative membrane protein</fullName>
    </submittedName>
</protein>
<dbReference type="AlphaFoldDB" id="G8R291"/>
<accession>G8R291</accession>
<dbReference type="PANTHER" id="PTHR37692:SF1">
    <property type="entry name" value="DUF420 DOMAIN-CONTAINING PROTEIN"/>
    <property type="match status" value="1"/>
</dbReference>
<keyword evidence="1" id="KW-1133">Transmembrane helix</keyword>
<evidence type="ECO:0000313" key="2">
    <source>
        <dbReference type="EMBL" id="AEV32881.1"/>
    </source>
</evidence>